<evidence type="ECO:0000313" key="2">
    <source>
        <dbReference type="EMBL" id="MBF9149646.1"/>
    </source>
</evidence>
<keyword evidence="1" id="KW-0560">Oxidoreductase</keyword>
<dbReference type="RefSeq" id="WP_196274013.1">
    <property type="nucleotide sequence ID" value="NZ_JADQDC010000001.1"/>
</dbReference>
<dbReference type="SUPFAM" id="SSF51905">
    <property type="entry name" value="FAD/NAD(P)-binding domain"/>
    <property type="match status" value="1"/>
</dbReference>
<dbReference type="Proteomes" id="UP000600799">
    <property type="component" value="Unassembled WGS sequence"/>
</dbReference>
<organism evidence="2 3">
    <name type="scientific">Novosphingobium jiangmenense</name>
    <dbReference type="NCBI Taxonomy" id="2791981"/>
    <lineage>
        <taxon>Bacteria</taxon>
        <taxon>Pseudomonadati</taxon>
        <taxon>Pseudomonadota</taxon>
        <taxon>Alphaproteobacteria</taxon>
        <taxon>Sphingomonadales</taxon>
        <taxon>Sphingomonadaceae</taxon>
        <taxon>Novosphingobium</taxon>
    </lineage>
</organism>
<name>A0ABS0HCE7_9SPHN</name>
<evidence type="ECO:0000256" key="1">
    <source>
        <dbReference type="ARBA" id="ARBA00023002"/>
    </source>
</evidence>
<gene>
    <name evidence="2" type="ORF">I2488_01380</name>
</gene>
<dbReference type="InterPro" id="IPR036188">
    <property type="entry name" value="FAD/NAD-bd_sf"/>
</dbReference>
<accession>A0ABS0HCE7</accession>
<dbReference type="SUPFAM" id="SSF54427">
    <property type="entry name" value="NTF2-like"/>
    <property type="match status" value="1"/>
</dbReference>
<dbReference type="InterPro" id="IPR050982">
    <property type="entry name" value="Auxin_biosynth/cation_transpt"/>
</dbReference>
<dbReference type="PANTHER" id="PTHR43539:SF68">
    <property type="entry name" value="FLAVIN-BINDING MONOOXYGENASE-LIKE PROTEIN (AFU_ORTHOLOGUE AFUA_4G09220)"/>
    <property type="match status" value="1"/>
</dbReference>
<evidence type="ECO:0000313" key="3">
    <source>
        <dbReference type="Proteomes" id="UP000600799"/>
    </source>
</evidence>
<proteinExistence type="predicted"/>
<sequence length="575" mass="62789">MTDVTGWLASLDAALLAGDGDAVANLFNPAGLWRDFLAFDWTLATYEGSADIAAFVAARAAAVMPRNWTTEAASGASEGFIAFETATGPCKGYVRLADGKAVSLFTMLADIAGHEFPVGKRRTSGVVEDPDGRNWQDLLADERAAMGTAEQPYVLVVGAGQAGLAIGAALRLLGVPHLLIDKHPRVGDQWRSRYKSLTLHDPVWYDHMPFLPFPEHWPIYTPKDKMGDWLELYAQAMELNVWTRTELLSARHDEATGKWTARVRRDGREIELAPAHLVMALGNAGFARVPMFEGQDSFTGQQYHSSEHPGGEGLAGKRVVVVGANNSAHDICADLVAHGAHPVMIQRSSTHIVRQSTMTDMMLKPVYSQEALEAGITTERADLIAQSVPIRLQEIGSRQAWDAIRKLEAPFYERLEQAGFKLDFAEDGAGIAGKYLRSASGYYIDVGASEMIADGRIALRSGKEIARIVPDGVVLEDGEHLPADVIVYATGFGAMEEWVSRLIGEDVATRVGRCWGYGSGFKGDPGPWEGELRNMWKPTAQRGLWFMGGNLAQVRFYCRLLGLQLKARFEGIVAS</sequence>
<dbReference type="InterPro" id="IPR032710">
    <property type="entry name" value="NTF2-like_dom_sf"/>
</dbReference>
<dbReference type="Gene3D" id="3.50.50.60">
    <property type="entry name" value="FAD/NAD(P)-binding domain"/>
    <property type="match status" value="2"/>
</dbReference>
<dbReference type="Pfam" id="PF13738">
    <property type="entry name" value="Pyr_redox_3"/>
    <property type="match status" value="1"/>
</dbReference>
<comment type="caution">
    <text evidence="2">The sequence shown here is derived from an EMBL/GenBank/DDBJ whole genome shotgun (WGS) entry which is preliminary data.</text>
</comment>
<protein>
    <submittedName>
        <fullName evidence="2">NAD(P)/FAD-dependent oxidoreductase</fullName>
    </submittedName>
</protein>
<keyword evidence="3" id="KW-1185">Reference proteome</keyword>
<dbReference type="EMBL" id="JADQDC010000001">
    <property type="protein sequence ID" value="MBF9149646.1"/>
    <property type="molecule type" value="Genomic_DNA"/>
</dbReference>
<dbReference type="PANTHER" id="PTHR43539">
    <property type="entry name" value="FLAVIN-BINDING MONOOXYGENASE-LIKE PROTEIN (AFU_ORTHOLOGUE AFUA_4G09220)"/>
    <property type="match status" value="1"/>
</dbReference>
<reference evidence="2 3" key="1">
    <citation type="submission" date="2020-11" db="EMBL/GenBank/DDBJ databases">
        <title>The genome sequence of Novosphingobium sp. 1Y9A.</title>
        <authorList>
            <person name="Liu Y."/>
        </authorList>
    </citation>
    <scope>NUCLEOTIDE SEQUENCE [LARGE SCALE GENOMIC DNA]</scope>
    <source>
        <strain evidence="2 3">1Y9A</strain>
    </source>
</reference>